<dbReference type="SMART" id="SM01321">
    <property type="entry name" value="Y1_Tnp"/>
    <property type="match status" value="1"/>
</dbReference>
<sequence>MEIEQDHVHKSHNKSALLYHLVCPVRYRRKAITEEVEKTIVATCIEISKRYEIHFTEIGIDIDHVHFLIQSVPILSPQQITQTVKSITAKEVFKQNPEVKKMLWGGKFWTSGYYINTVGLYGGRDMIQNYVKNQGNNSYKQIHTSTLQLSLVERW</sequence>
<dbReference type="EMBL" id="PFIJ01000005">
    <property type="protein sequence ID" value="PIX29353.1"/>
    <property type="molecule type" value="Genomic_DNA"/>
</dbReference>
<proteinExistence type="predicted"/>
<dbReference type="PANTHER" id="PTHR33360">
    <property type="entry name" value="TRANSPOSASE FOR INSERTION SEQUENCE ELEMENT IS200"/>
    <property type="match status" value="1"/>
</dbReference>
<dbReference type="Pfam" id="PF01797">
    <property type="entry name" value="Y1_Tnp"/>
    <property type="match status" value="1"/>
</dbReference>
<dbReference type="Gene3D" id="3.30.70.1290">
    <property type="entry name" value="Transposase IS200-like"/>
    <property type="match status" value="1"/>
</dbReference>
<gene>
    <name evidence="2" type="ORF">COZ64_00320</name>
</gene>
<feature type="domain" description="Transposase IS200-like" evidence="1">
    <location>
        <begin position="14"/>
        <end position="134"/>
    </location>
</feature>
<dbReference type="SUPFAM" id="SSF143422">
    <property type="entry name" value="Transposase IS200-like"/>
    <property type="match status" value="1"/>
</dbReference>
<evidence type="ECO:0000313" key="2">
    <source>
        <dbReference type="EMBL" id="PIX29353.1"/>
    </source>
</evidence>
<comment type="caution">
    <text evidence="2">The sequence shown here is derived from an EMBL/GenBank/DDBJ whole genome shotgun (WGS) entry which is preliminary data.</text>
</comment>
<dbReference type="PANTHER" id="PTHR33360:SF2">
    <property type="entry name" value="TRANSPOSASE FOR INSERTION SEQUENCE ELEMENT IS200"/>
    <property type="match status" value="1"/>
</dbReference>
<reference evidence="3" key="1">
    <citation type="submission" date="2017-09" db="EMBL/GenBank/DDBJ databases">
        <title>Depth-based differentiation of microbial function through sediment-hosted aquifers and enrichment of novel symbionts in the deep terrestrial subsurface.</title>
        <authorList>
            <person name="Probst A.J."/>
            <person name="Ladd B."/>
            <person name="Jarett J.K."/>
            <person name="Geller-Mcgrath D.E."/>
            <person name="Sieber C.M.K."/>
            <person name="Emerson J.B."/>
            <person name="Anantharaman K."/>
            <person name="Thomas B.C."/>
            <person name="Malmstrom R."/>
            <person name="Stieglmeier M."/>
            <person name="Klingl A."/>
            <person name="Woyke T."/>
            <person name="Ryan C.M."/>
            <person name="Banfield J.F."/>
        </authorList>
    </citation>
    <scope>NUCLEOTIDE SEQUENCE [LARGE SCALE GENOMIC DNA]</scope>
</reference>
<evidence type="ECO:0000259" key="1">
    <source>
        <dbReference type="SMART" id="SM01321"/>
    </source>
</evidence>
<dbReference type="GO" id="GO:0006313">
    <property type="term" value="P:DNA transposition"/>
    <property type="evidence" value="ECO:0007669"/>
    <property type="project" value="InterPro"/>
</dbReference>
<name>A0A2H9N675_9BACT</name>
<accession>A0A2H9N675</accession>
<dbReference type="GO" id="GO:0003677">
    <property type="term" value="F:DNA binding"/>
    <property type="evidence" value="ECO:0007669"/>
    <property type="project" value="InterPro"/>
</dbReference>
<dbReference type="NCBIfam" id="NF033573">
    <property type="entry name" value="transpos_IS200"/>
    <property type="match status" value="1"/>
</dbReference>
<dbReference type="AlphaFoldDB" id="A0A2H9N675"/>
<organism evidence="2 3">
    <name type="scientific">Candidatus Brennerbacteria bacterium CG_4_8_14_3_um_filter_43_14</name>
    <dbReference type="NCBI Taxonomy" id="1974521"/>
    <lineage>
        <taxon>Bacteria</taxon>
        <taxon>Candidatus Brenneribacteriota</taxon>
    </lineage>
</organism>
<protein>
    <submittedName>
        <fullName evidence="2">IS200/IS605 family transposase</fullName>
    </submittedName>
</protein>
<dbReference type="InterPro" id="IPR002686">
    <property type="entry name" value="Transposase_17"/>
</dbReference>
<dbReference type="InterPro" id="IPR036515">
    <property type="entry name" value="Transposase_17_sf"/>
</dbReference>
<dbReference type="GO" id="GO:0004803">
    <property type="term" value="F:transposase activity"/>
    <property type="evidence" value="ECO:0007669"/>
    <property type="project" value="InterPro"/>
</dbReference>
<evidence type="ECO:0000313" key="3">
    <source>
        <dbReference type="Proteomes" id="UP000236842"/>
    </source>
</evidence>
<dbReference type="Proteomes" id="UP000236842">
    <property type="component" value="Unassembled WGS sequence"/>
</dbReference>